<name>A0ABS6LE55_9GAMM</name>
<reference evidence="1 2" key="1">
    <citation type="submission" date="2021-03" db="EMBL/GenBank/DDBJ databases">
        <title>Five novel Rahnella species.</title>
        <authorList>
            <person name="Brady C."/>
            <person name="Asselin J."/>
            <person name="Beer S."/>
            <person name="Bruberg M.B."/>
            <person name="Crampton B."/>
            <person name="Venter S."/>
            <person name="Arnold D."/>
            <person name="Denman S."/>
        </authorList>
    </citation>
    <scope>NUCLEOTIDE SEQUENCE [LARGE SCALE GENOMIC DNA]</scope>
    <source>
        <strain evidence="1 2">FRB 231</strain>
    </source>
</reference>
<organism evidence="1 2">
    <name type="scientific">Rahnella ecdela</name>
    <dbReference type="NCBI Taxonomy" id="2816250"/>
    <lineage>
        <taxon>Bacteria</taxon>
        <taxon>Pseudomonadati</taxon>
        <taxon>Pseudomonadota</taxon>
        <taxon>Gammaproteobacteria</taxon>
        <taxon>Enterobacterales</taxon>
        <taxon>Yersiniaceae</taxon>
        <taxon>Rahnella</taxon>
    </lineage>
</organism>
<dbReference type="InterPro" id="IPR014110">
    <property type="entry name" value="TraF"/>
</dbReference>
<sequence length="239" mass="27466">MIFLSPLPLSAHDAGWQWYNEPVKETTPEKRLPLPPAPNPADIMNKLARLQEYTKHSLYDAILYPSVPHFARYFQMQNYWTHQAGLFSMSAKKAMLIHPELDYNLQYSHYNGTVKNQLSADDVRQRQAIQTLSQQYGVFFFYRGKEPIDEQLAQVIKNFREGYQLSVIPISTDGVVSPLLPDTRHDEGQAARLGLKYFPAMMLVDPRTESVKPLSYGFITQDDLAKQFLNVSTDFSPTF</sequence>
<gene>
    <name evidence="1" type="primary">traF</name>
    <name evidence="1" type="ORF">J1784_07250</name>
</gene>
<dbReference type="Proteomes" id="UP000739284">
    <property type="component" value="Unassembled WGS sequence"/>
</dbReference>
<dbReference type="NCBIfam" id="NF010257">
    <property type="entry name" value="PRK13703.1"/>
    <property type="match status" value="1"/>
</dbReference>
<dbReference type="EMBL" id="JAFMOY010000117">
    <property type="protein sequence ID" value="MBU9844804.1"/>
    <property type="molecule type" value="Genomic_DNA"/>
</dbReference>
<accession>A0ABS6LE55</accession>
<dbReference type="NCBIfam" id="TIGR02739">
    <property type="entry name" value="TraF"/>
    <property type="match status" value="1"/>
</dbReference>
<dbReference type="InterPro" id="IPR039555">
    <property type="entry name" value="TraF/TrbB"/>
</dbReference>
<comment type="caution">
    <text evidence="1">The sequence shown here is derived from an EMBL/GenBank/DDBJ whole genome shotgun (WGS) entry which is preliminary data.</text>
</comment>
<protein>
    <submittedName>
        <fullName evidence="1">Type-F conjugative transfer system pilin assembly protein TraF</fullName>
    </submittedName>
</protein>
<proteinExistence type="predicted"/>
<keyword evidence="2" id="KW-1185">Reference proteome</keyword>
<dbReference type="Pfam" id="PF13728">
    <property type="entry name" value="TraF"/>
    <property type="match status" value="1"/>
</dbReference>
<evidence type="ECO:0000313" key="1">
    <source>
        <dbReference type="EMBL" id="MBU9844804.1"/>
    </source>
</evidence>
<evidence type="ECO:0000313" key="2">
    <source>
        <dbReference type="Proteomes" id="UP000739284"/>
    </source>
</evidence>